<dbReference type="GO" id="GO:0031410">
    <property type="term" value="C:cytoplasmic vesicle"/>
    <property type="evidence" value="ECO:0007669"/>
    <property type="project" value="TreeGrafter"/>
</dbReference>
<feature type="compositionally biased region" description="Polar residues" evidence="1">
    <location>
        <begin position="202"/>
        <end position="211"/>
    </location>
</feature>
<evidence type="ECO:0000256" key="1">
    <source>
        <dbReference type="SAM" id="MobiDB-lite"/>
    </source>
</evidence>
<dbReference type="GO" id="GO:0005886">
    <property type="term" value="C:plasma membrane"/>
    <property type="evidence" value="ECO:0007669"/>
    <property type="project" value="TreeGrafter"/>
</dbReference>
<comment type="caution">
    <text evidence="3">The sequence shown here is derived from an EMBL/GenBank/DDBJ whole genome shotgun (WGS) entry which is preliminary data.</text>
</comment>
<dbReference type="SMART" id="SM00312">
    <property type="entry name" value="PX"/>
    <property type="match status" value="1"/>
</dbReference>
<dbReference type="Proteomes" id="UP000777482">
    <property type="component" value="Unassembled WGS sequence"/>
</dbReference>
<proteinExistence type="predicted"/>
<dbReference type="AlphaFoldDB" id="A0A9P6WAC3"/>
<evidence type="ECO:0000259" key="2">
    <source>
        <dbReference type="PROSITE" id="PS50195"/>
    </source>
</evidence>
<dbReference type="SUPFAM" id="SSF64268">
    <property type="entry name" value="PX domain"/>
    <property type="match status" value="1"/>
</dbReference>
<reference evidence="3 4" key="1">
    <citation type="submission" date="2020-11" db="EMBL/GenBank/DDBJ databases">
        <title>Kefir isolates.</title>
        <authorList>
            <person name="Marcisauskas S."/>
            <person name="Kim Y."/>
            <person name="Blasche S."/>
        </authorList>
    </citation>
    <scope>NUCLEOTIDE SEQUENCE [LARGE SCALE GENOMIC DNA]</scope>
    <source>
        <strain evidence="3 4">KR</strain>
    </source>
</reference>
<dbReference type="GO" id="GO:0035091">
    <property type="term" value="F:phosphatidylinositol binding"/>
    <property type="evidence" value="ECO:0007669"/>
    <property type="project" value="InterPro"/>
</dbReference>
<dbReference type="OrthoDB" id="10254720at2759"/>
<feature type="compositionally biased region" description="Polar residues" evidence="1">
    <location>
        <begin position="19"/>
        <end position="33"/>
    </location>
</feature>
<dbReference type="GO" id="GO:0097320">
    <property type="term" value="P:plasma membrane tubulation"/>
    <property type="evidence" value="ECO:0007669"/>
    <property type="project" value="TreeGrafter"/>
</dbReference>
<dbReference type="InterPro" id="IPR036871">
    <property type="entry name" value="PX_dom_sf"/>
</dbReference>
<sequence>MPFRAPPPAQHPSVLVRPTSPTASSPALQQRSPTTPPPLGIGARHHATLRLPKPPPPPKPLYLTARLGHNKIATNERSVHEDEAQASLKRRKRGELPPSWGRSIVAEDAELDDVAEDELQTDEAGPPAAGDANRLSVTLSAAIQDVERVTPTGGFDSEDSPPQSPYTVSLDTLQAAVAPPSEESGDLETPTSHRNTAREPSIASSTGSTGLFRTPVGTFRLERMSDLDDGRRYSTIRFRDDAGQLNIFFDPRLHNPFAPDRHDSEPLSLLGRQSMPTETGVALQDSPLVSKVTDTEKTVATEEVSELPTLGNGPPLASLSPINDSTLLPLPAQSLPALALHAFSGMTECGELSFEGGEELRIEVEDVGGGWSLGYVAREGEAGRGLIPRAWFAYVEATTPSSQPEFAGETMPSDESDYATRSIGRHVVVSGTEFEPTWFDSLPSPASPTLEAPSTSTIPAPLVPQPADAPTILQISNVPEISDSFLPSLGLRSSARFGSALLSVVGSAFSFSLPFSFGGIVVPGASILAATSAPTFKRDSVTRAPRLPRPECDWRVAKRQDSKSLLLAWIEEGDEFDNDLTDVTQTWEVADGPAWQRARGAVYRVSIHDPVVVNTASERLHVSYTVSTRFEEAVAESLEDDVYAVTRRFSDFVALDDLLRMRFFHPLVIFAPLPTKGEISFRSKRTDPTFLARRARLLTEWMADLCRHPDLARHLLRTTPTSTGPPQPLFPARVFHPAFNLDVLEATLLASQFGQSCIRAADKQLLEVDNAARDAMAAMQKQLDTTAQLISCALEALPERSMTLRASRLERKSVQDWQGVARSFSGSSSERVRSALLDMHRILLAKFEHLSLEAERDANSSSERSNRCETLLNITCAEMNRIIDDHHADIAAAARGLLVQATEQQEEVCRSDDLHPSNMTRADPYKLVEFARHLQRPLAVRSEAFHHRATFSGWERSAAGW</sequence>
<accession>A0A9P6WAC3</accession>
<evidence type="ECO:0000313" key="3">
    <source>
        <dbReference type="EMBL" id="KAG0667174.1"/>
    </source>
</evidence>
<feature type="compositionally biased region" description="Pro residues" evidence="1">
    <location>
        <begin position="1"/>
        <end position="10"/>
    </location>
</feature>
<feature type="domain" description="PX" evidence="2">
    <location>
        <begin position="602"/>
        <end position="755"/>
    </location>
</feature>
<gene>
    <name evidence="3" type="ORF">C6P46_002586</name>
</gene>
<dbReference type="Pfam" id="PF00787">
    <property type="entry name" value="PX"/>
    <property type="match status" value="1"/>
</dbReference>
<feature type="region of interest" description="Disordered" evidence="1">
    <location>
        <begin position="1"/>
        <end position="63"/>
    </location>
</feature>
<dbReference type="Gene3D" id="3.30.1520.10">
    <property type="entry name" value="Phox-like domain"/>
    <property type="match status" value="1"/>
</dbReference>
<keyword evidence="4" id="KW-1185">Reference proteome</keyword>
<dbReference type="EMBL" id="PUHQ01000002">
    <property type="protein sequence ID" value="KAG0667174.1"/>
    <property type="molecule type" value="Genomic_DNA"/>
</dbReference>
<dbReference type="GO" id="GO:0016197">
    <property type="term" value="P:endosomal transport"/>
    <property type="evidence" value="ECO:0007669"/>
    <property type="project" value="TreeGrafter"/>
</dbReference>
<protein>
    <recommendedName>
        <fullName evidence="2">PX domain-containing protein</fullName>
    </recommendedName>
</protein>
<dbReference type="PROSITE" id="PS50195">
    <property type="entry name" value="PX"/>
    <property type="match status" value="1"/>
</dbReference>
<dbReference type="PANTHER" id="PTHR45827:SF1">
    <property type="entry name" value="SORTING NEXIN"/>
    <property type="match status" value="1"/>
</dbReference>
<dbReference type="InterPro" id="IPR001683">
    <property type="entry name" value="PX_dom"/>
</dbReference>
<dbReference type="PANTHER" id="PTHR45827">
    <property type="entry name" value="SORTING NEXIN"/>
    <property type="match status" value="1"/>
</dbReference>
<organism evidence="3 4">
    <name type="scientific">Rhodotorula mucilaginosa</name>
    <name type="common">Yeast</name>
    <name type="synonym">Rhodotorula rubra</name>
    <dbReference type="NCBI Taxonomy" id="5537"/>
    <lineage>
        <taxon>Eukaryota</taxon>
        <taxon>Fungi</taxon>
        <taxon>Dikarya</taxon>
        <taxon>Basidiomycota</taxon>
        <taxon>Pucciniomycotina</taxon>
        <taxon>Microbotryomycetes</taxon>
        <taxon>Sporidiobolales</taxon>
        <taxon>Sporidiobolaceae</taxon>
        <taxon>Rhodotorula</taxon>
    </lineage>
</organism>
<evidence type="ECO:0000313" key="4">
    <source>
        <dbReference type="Proteomes" id="UP000777482"/>
    </source>
</evidence>
<dbReference type="GO" id="GO:0006897">
    <property type="term" value="P:endocytosis"/>
    <property type="evidence" value="ECO:0007669"/>
    <property type="project" value="TreeGrafter"/>
</dbReference>
<feature type="region of interest" description="Disordered" evidence="1">
    <location>
        <begin position="75"/>
        <end position="103"/>
    </location>
</feature>
<name>A0A9P6WAC3_RHOMI</name>
<feature type="region of interest" description="Disordered" evidence="1">
    <location>
        <begin position="176"/>
        <end position="213"/>
    </location>
</feature>